<dbReference type="Pfam" id="PF04773">
    <property type="entry name" value="FecR"/>
    <property type="match status" value="1"/>
</dbReference>
<dbReference type="Gene3D" id="2.60.120.1440">
    <property type="match status" value="1"/>
</dbReference>
<dbReference type="InterPro" id="IPR012373">
    <property type="entry name" value="Ferrdict_sens_TM"/>
</dbReference>
<gene>
    <name evidence="4" type="ORF">ACFPFU_01855</name>
</gene>
<feature type="transmembrane region" description="Helical" evidence="1">
    <location>
        <begin position="64"/>
        <end position="84"/>
    </location>
</feature>
<feature type="domain" description="FecR protein" evidence="2">
    <location>
        <begin position="93"/>
        <end position="185"/>
    </location>
</feature>
<protein>
    <submittedName>
        <fullName evidence="4">FecR family protein</fullName>
    </submittedName>
</protein>
<proteinExistence type="predicted"/>
<dbReference type="EMBL" id="JBHSJJ010000001">
    <property type="protein sequence ID" value="MFC4870412.1"/>
    <property type="molecule type" value="Genomic_DNA"/>
</dbReference>
<dbReference type="PANTHER" id="PTHR30273:SF2">
    <property type="entry name" value="PROTEIN FECR"/>
    <property type="match status" value="1"/>
</dbReference>
<keyword evidence="1" id="KW-0472">Membrane</keyword>
<keyword evidence="5" id="KW-1185">Reference proteome</keyword>
<comment type="caution">
    <text evidence="4">The sequence shown here is derived from an EMBL/GenBank/DDBJ whole genome shotgun (WGS) entry which is preliminary data.</text>
</comment>
<dbReference type="Pfam" id="PF16344">
    <property type="entry name" value="FecR_C"/>
    <property type="match status" value="1"/>
</dbReference>
<evidence type="ECO:0000256" key="1">
    <source>
        <dbReference type="SAM" id="Phobius"/>
    </source>
</evidence>
<reference evidence="5" key="1">
    <citation type="journal article" date="2019" name="Int. J. Syst. Evol. Microbiol.">
        <title>The Global Catalogue of Microorganisms (GCM) 10K type strain sequencing project: providing services to taxonomists for standard genome sequencing and annotation.</title>
        <authorList>
            <consortium name="The Broad Institute Genomics Platform"/>
            <consortium name="The Broad Institute Genome Sequencing Center for Infectious Disease"/>
            <person name="Wu L."/>
            <person name="Ma J."/>
        </authorList>
    </citation>
    <scope>NUCLEOTIDE SEQUENCE [LARGE SCALE GENOMIC DNA]</scope>
    <source>
        <strain evidence="5">CGMCC 4.7466</strain>
    </source>
</reference>
<dbReference type="Proteomes" id="UP001595818">
    <property type="component" value="Unassembled WGS sequence"/>
</dbReference>
<dbReference type="Gene3D" id="3.55.50.30">
    <property type="match status" value="1"/>
</dbReference>
<organism evidence="4 5">
    <name type="scientific">Negadavirga shengliensis</name>
    <dbReference type="NCBI Taxonomy" id="1389218"/>
    <lineage>
        <taxon>Bacteria</taxon>
        <taxon>Pseudomonadati</taxon>
        <taxon>Bacteroidota</taxon>
        <taxon>Cytophagia</taxon>
        <taxon>Cytophagales</taxon>
        <taxon>Cyclobacteriaceae</taxon>
        <taxon>Negadavirga</taxon>
    </lineage>
</organism>
<accession>A0ABV9SVM0</accession>
<evidence type="ECO:0000313" key="4">
    <source>
        <dbReference type="EMBL" id="MFC4870412.1"/>
    </source>
</evidence>
<keyword evidence="1" id="KW-0812">Transmembrane</keyword>
<dbReference type="RefSeq" id="WP_377060926.1">
    <property type="nucleotide sequence ID" value="NZ_JBHSJJ010000001.1"/>
</dbReference>
<keyword evidence="1" id="KW-1133">Transmembrane helix</keyword>
<evidence type="ECO:0000259" key="3">
    <source>
        <dbReference type="Pfam" id="PF16344"/>
    </source>
</evidence>
<dbReference type="PIRSF" id="PIRSF018266">
    <property type="entry name" value="FecR"/>
    <property type="match status" value="1"/>
</dbReference>
<dbReference type="InterPro" id="IPR006860">
    <property type="entry name" value="FecR"/>
</dbReference>
<evidence type="ECO:0000259" key="2">
    <source>
        <dbReference type="Pfam" id="PF04773"/>
    </source>
</evidence>
<dbReference type="PANTHER" id="PTHR30273">
    <property type="entry name" value="PERIPLASMIC SIGNAL SENSOR AND SIGMA FACTOR ACTIVATOR FECR-RELATED"/>
    <property type="match status" value="1"/>
</dbReference>
<evidence type="ECO:0000313" key="5">
    <source>
        <dbReference type="Proteomes" id="UP001595818"/>
    </source>
</evidence>
<dbReference type="InterPro" id="IPR032508">
    <property type="entry name" value="FecR_C"/>
</dbReference>
<feature type="domain" description="Protein FecR C-terminal" evidence="3">
    <location>
        <begin position="231"/>
        <end position="298"/>
    </location>
</feature>
<name>A0ABV9SVM0_9BACT</name>
<sequence length="307" mass="34838">MKKKKNIFHDFPDDKGLFKKVGFRHVPISETLKAREKERLFSEINIREGDRQTEKDQRWMIAKVWRVAAVLAVGMLLGFLAFSYESSFDTTYGQIGKEILPDGSKVTLNSNSTLSYSPLKWYVLKSREVSLEGEAFFEVKKYRVNGQPVKFQVKAGELTVQVLGTAFNVSNLREMESVTLQEGKVAVKIPSKEESVTMNPGERVEYHPASGQFSLQIVDPESYISWKDRYILLDNMTLGELAQIIERTYGKKVVFADEADKEIALEGKVPSDELTVLIRALHLVTGLDIRVSGNQVIIRKQKDNSQI</sequence>